<feature type="transmembrane region" description="Helical" evidence="1">
    <location>
        <begin position="40"/>
        <end position="61"/>
    </location>
</feature>
<reference evidence="2 3" key="1">
    <citation type="submission" date="2022-03" db="EMBL/GenBank/DDBJ databases">
        <title>Complete genome sequence of Lysobacter capsici VKM B-2533 and Lysobacter gummosus 10.1.1, promising sources of lytic agents.</title>
        <authorList>
            <person name="Tarlachkov S.V."/>
            <person name="Kudryakova I.V."/>
            <person name="Afoshin A.S."/>
            <person name="Leontyevskaya E.A."/>
            <person name="Leontyevskaya N.V."/>
        </authorList>
    </citation>
    <scope>NUCLEOTIDE SEQUENCE [LARGE SCALE GENOMIC DNA]</scope>
    <source>
        <strain evidence="2 3">10.1.1</strain>
    </source>
</reference>
<dbReference type="EMBL" id="CP093547">
    <property type="protein sequence ID" value="UNP28778.1"/>
    <property type="molecule type" value="Genomic_DNA"/>
</dbReference>
<keyword evidence="1" id="KW-0812">Transmembrane</keyword>
<dbReference type="RefSeq" id="WP_057944329.1">
    <property type="nucleotide sequence ID" value="NZ_CP011131.1"/>
</dbReference>
<evidence type="ECO:0000313" key="2">
    <source>
        <dbReference type="EMBL" id="UNP28778.1"/>
    </source>
</evidence>
<gene>
    <name evidence="2" type="ORF">MOV92_20200</name>
</gene>
<evidence type="ECO:0000313" key="3">
    <source>
        <dbReference type="Proteomes" id="UP000829194"/>
    </source>
</evidence>
<name>A0ABY3XEC7_9GAMM</name>
<proteinExistence type="predicted"/>
<keyword evidence="3" id="KW-1185">Reference proteome</keyword>
<protein>
    <submittedName>
        <fullName evidence="2">Uncharacterized protein</fullName>
    </submittedName>
</protein>
<accession>A0ABY3XEC7</accession>
<evidence type="ECO:0000256" key="1">
    <source>
        <dbReference type="SAM" id="Phobius"/>
    </source>
</evidence>
<organism evidence="2 3">
    <name type="scientific">Lysobacter gummosus</name>
    <dbReference type="NCBI Taxonomy" id="262324"/>
    <lineage>
        <taxon>Bacteria</taxon>
        <taxon>Pseudomonadati</taxon>
        <taxon>Pseudomonadota</taxon>
        <taxon>Gammaproteobacteria</taxon>
        <taxon>Lysobacterales</taxon>
        <taxon>Lysobacteraceae</taxon>
        <taxon>Lysobacter</taxon>
    </lineage>
</organism>
<feature type="transmembrane region" description="Helical" evidence="1">
    <location>
        <begin position="6"/>
        <end position="28"/>
    </location>
</feature>
<dbReference type="Proteomes" id="UP000829194">
    <property type="component" value="Chromosome"/>
</dbReference>
<keyword evidence="1" id="KW-1133">Transmembrane helix</keyword>
<keyword evidence="1" id="KW-0472">Membrane</keyword>
<sequence length="156" mass="17751">MTYKLALYIPLAVTAVALALAALGVFFIKRRHKQKLALRFAFVCFLMAALVGGVMAPGMFLDRVTLDERRLEQPHGIWFMPGYGPKGFDLARVREIAIGVRERTARRGRRVSEEVWTATYEDGSTEAVVAGDLWKHHDREIIERLRKRGIVVNDLR</sequence>